<dbReference type="InterPro" id="IPR050468">
    <property type="entry name" value="Cuticle_Struct_Prot"/>
</dbReference>
<proteinExistence type="predicted"/>
<feature type="region of interest" description="Disordered" evidence="2">
    <location>
        <begin position="15"/>
        <end position="71"/>
    </location>
</feature>
<dbReference type="Proteomes" id="UP000827092">
    <property type="component" value="Unassembled WGS sequence"/>
</dbReference>
<feature type="compositionally biased region" description="Acidic residues" evidence="2">
    <location>
        <begin position="265"/>
        <end position="275"/>
    </location>
</feature>
<feature type="compositionally biased region" description="Low complexity" evidence="2">
    <location>
        <begin position="42"/>
        <end position="62"/>
    </location>
</feature>
<keyword evidence="4" id="KW-1185">Reference proteome</keyword>
<comment type="caution">
    <text evidence="3">The sequence shown here is derived from an EMBL/GenBank/DDBJ whole genome shotgun (WGS) entry which is preliminary data.</text>
</comment>
<keyword evidence="1" id="KW-0193">Cuticle</keyword>
<reference evidence="3 4" key="1">
    <citation type="journal article" date="2022" name="Nat. Ecol. Evol.">
        <title>A masculinizing supergene underlies an exaggerated male reproductive morph in a spider.</title>
        <authorList>
            <person name="Hendrickx F."/>
            <person name="De Corte Z."/>
            <person name="Sonet G."/>
            <person name="Van Belleghem S.M."/>
            <person name="Kostlbacher S."/>
            <person name="Vangestel C."/>
        </authorList>
    </citation>
    <scope>NUCLEOTIDE SEQUENCE [LARGE SCALE GENOMIC DNA]</scope>
    <source>
        <strain evidence="3">W744_W776</strain>
    </source>
</reference>
<accession>A0AAV6VF67</accession>
<organism evidence="3 4">
    <name type="scientific">Oedothorax gibbosus</name>
    <dbReference type="NCBI Taxonomy" id="931172"/>
    <lineage>
        <taxon>Eukaryota</taxon>
        <taxon>Metazoa</taxon>
        <taxon>Ecdysozoa</taxon>
        <taxon>Arthropoda</taxon>
        <taxon>Chelicerata</taxon>
        <taxon>Arachnida</taxon>
        <taxon>Araneae</taxon>
        <taxon>Araneomorphae</taxon>
        <taxon>Entelegynae</taxon>
        <taxon>Araneoidea</taxon>
        <taxon>Linyphiidae</taxon>
        <taxon>Erigoninae</taxon>
        <taxon>Oedothorax</taxon>
    </lineage>
</organism>
<dbReference type="AlphaFoldDB" id="A0AAV6VF67"/>
<dbReference type="InterPro" id="IPR000618">
    <property type="entry name" value="Insect_cuticle"/>
</dbReference>
<dbReference type="EMBL" id="JAFNEN010000105">
    <property type="protein sequence ID" value="KAG8194283.1"/>
    <property type="molecule type" value="Genomic_DNA"/>
</dbReference>
<gene>
    <name evidence="3" type="ORF">JTE90_004515</name>
</gene>
<feature type="compositionally biased region" description="Low complexity" evidence="2">
    <location>
        <begin position="160"/>
        <end position="206"/>
    </location>
</feature>
<name>A0AAV6VF67_9ARAC</name>
<evidence type="ECO:0008006" key="5">
    <source>
        <dbReference type="Google" id="ProtNLM"/>
    </source>
</evidence>
<dbReference type="PROSITE" id="PS51155">
    <property type="entry name" value="CHIT_BIND_RR_2"/>
    <property type="match status" value="1"/>
</dbReference>
<dbReference type="PANTHER" id="PTHR10380:SF240">
    <property type="match status" value="1"/>
</dbReference>
<dbReference type="GO" id="GO:0062129">
    <property type="term" value="C:chitin-based extracellular matrix"/>
    <property type="evidence" value="ECO:0007669"/>
    <property type="project" value="TreeGrafter"/>
</dbReference>
<feature type="region of interest" description="Disordered" evidence="2">
    <location>
        <begin position="143"/>
        <end position="275"/>
    </location>
</feature>
<evidence type="ECO:0000313" key="4">
    <source>
        <dbReference type="Proteomes" id="UP000827092"/>
    </source>
</evidence>
<evidence type="ECO:0000313" key="3">
    <source>
        <dbReference type="EMBL" id="KAG8194283.1"/>
    </source>
</evidence>
<evidence type="ECO:0000256" key="2">
    <source>
        <dbReference type="SAM" id="MobiDB-lite"/>
    </source>
</evidence>
<dbReference type="Pfam" id="PF00379">
    <property type="entry name" value="Chitin_bind_4"/>
    <property type="match status" value="1"/>
</dbReference>
<feature type="compositionally biased region" description="Polar residues" evidence="2">
    <location>
        <begin position="227"/>
        <end position="237"/>
    </location>
</feature>
<feature type="compositionally biased region" description="Basic and acidic residues" evidence="2">
    <location>
        <begin position="143"/>
        <end position="159"/>
    </location>
</feature>
<evidence type="ECO:0000256" key="1">
    <source>
        <dbReference type="PROSITE-ProRule" id="PRU00497"/>
    </source>
</evidence>
<protein>
    <recommendedName>
        <fullName evidence="5">Cuticle protein</fullName>
    </recommendedName>
</protein>
<sequence>MLSLLSAVFCQYPRQRDSPVQTFTGPQDYEQPAYEDEDYDYRPQPNNQRPQPNDYRPQPNDQKPQPRNSVIYKPADVHYVNIGAELSGDYKFGYDTGKAENGQSFREETRLPDGSVQGAYGYTDEMGKQHIVKYTAGKDGFKVVGDEKKSSPSQPKRDYSQPQVHQSAQRQPQQAYQPSQQAPRAQAAYRPAPAPQRAYAPEPQRAYAPEPQGAYAPQRPSSYAPEPQSSYVPQPQTYAPKPQTYSSRGRSGSRYVPRPTSSYQDAEEDYDYPDNEVTERRLAPIDTSLLNYNIGTSSGGHA</sequence>
<dbReference type="PANTHER" id="PTHR10380">
    <property type="entry name" value="CUTICLE PROTEIN"/>
    <property type="match status" value="1"/>
</dbReference>
<dbReference type="GO" id="GO:0008010">
    <property type="term" value="F:structural constituent of chitin-based larval cuticle"/>
    <property type="evidence" value="ECO:0007669"/>
    <property type="project" value="TreeGrafter"/>
</dbReference>